<protein>
    <submittedName>
        <fullName evidence="2">Sugar ABC transporter substrate-binding protein</fullName>
    </submittedName>
</protein>
<reference evidence="2" key="1">
    <citation type="journal article" date="2014" name="Int. J. Syst. Evol. Microbiol.">
        <title>Complete genome sequence of Corynebacterium casei LMG S-19264T (=DSM 44701T), isolated from a smear-ripened cheese.</title>
        <authorList>
            <consortium name="US DOE Joint Genome Institute (JGI-PGF)"/>
            <person name="Walter F."/>
            <person name="Albersmeier A."/>
            <person name="Kalinowski J."/>
            <person name="Ruckert C."/>
        </authorList>
    </citation>
    <scope>NUCLEOTIDE SEQUENCE</scope>
    <source>
        <strain evidence="2">CGMCC 1.15725</strain>
    </source>
</reference>
<dbReference type="Proteomes" id="UP000646365">
    <property type="component" value="Unassembled WGS sequence"/>
</dbReference>
<name>A0A8J3E6J6_9PROT</name>
<reference evidence="2" key="2">
    <citation type="submission" date="2020-09" db="EMBL/GenBank/DDBJ databases">
        <authorList>
            <person name="Sun Q."/>
            <person name="Zhou Y."/>
        </authorList>
    </citation>
    <scope>NUCLEOTIDE SEQUENCE</scope>
    <source>
        <strain evidence="2">CGMCC 1.15725</strain>
    </source>
</reference>
<dbReference type="InterPro" id="IPR028082">
    <property type="entry name" value="Peripla_BP_I"/>
</dbReference>
<feature type="domain" description="Periplasmic binding protein" evidence="1">
    <location>
        <begin position="33"/>
        <end position="297"/>
    </location>
</feature>
<sequence>MACMVTGIVARPAAGAGWHGPPAGPAGAEDKRIAVVALDMRNDGVSGVVDGLTEAAGVLGWHLVVLDGAGDPTDLAAALRTAVAEDTAADGVVLVGLDAVRERPYYGAAAEARLLPLVGWHVGPQPGPVPSTPVAVNVTTDPRTVARLAAEAAISRSGGHAGVVILTDYQYAIAVAKARGIANRIRACAQCNLLELVNLPLTETGRRMPAEMARLLKQYGDALTDVLAINDLYFDDAVGELQQEGVPTDRLSLISAGDGSPSARDRIRRGFYQTATIAEPLELQAWQLLDELNRLMAHQPTSGFVAEPEVVTRADPEPEDPDFRASYRRIWQR</sequence>
<dbReference type="EMBL" id="BMJQ01000011">
    <property type="protein sequence ID" value="GGF30323.1"/>
    <property type="molecule type" value="Genomic_DNA"/>
</dbReference>
<organism evidence="2 3">
    <name type="scientific">Aliidongia dinghuensis</name>
    <dbReference type="NCBI Taxonomy" id="1867774"/>
    <lineage>
        <taxon>Bacteria</taxon>
        <taxon>Pseudomonadati</taxon>
        <taxon>Pseudomonadota</taxon>
        <taxon>Alphaproteobacteria</taxon>
        <taxon>Rhodospirillales</taxon>
        <taxon>Dongiaceae</taxon>
        <taxon>Aliidongia</taxon>
    </lineage>
</organism>
<gene>
    <name evidence="2" type="ORF">GCM10011611_40510</name>
</gene>
<accession>A0A8J3E6J6</accession>
<dbReference type="Gene3D" id="3.40.50.2300">
    <property type="match status" value="2"/>
</dbReference>
<proteinExistence type="predicted"/>
<comment type="caution">
    <text evidence="2">The sequence shown here is derived from an EMBL/GenBank/DDBJ whole genome shotgun (WGS) entry which is preliminary data.</text>
</comment>
<evidence type="ECO:0000313" key="2">
    <source>
        <dbReference type="EMBL" id="GGF30323.1"/>
    </source>
</evidence>
<keyword evidence="3" id="KW-1185">Reference proteome</keyword>
<dbReference type="InterPro" id="IPR025997">
    <property type="entry name" value="SBP_2_dom"/>
</dbReference>
<dbReference type="AlphaFoldDB" id="A0A8J3E6J6"/>
<evidence type="ECO:0000313" key="3">
    <source>
        <dbReference type="Proteomes" id="UP000646365"/>
    </source>
</evidence>
<dbReference type="Pfam" id="PF13407">
    <property type="entry name" value="Peripla_BP_4"/>
    <property type="match status" value="1"/>
</dbReference>
<dbReference type="SUPFAM" id="SSF53822">
    <property type="entry name" value="Periplasmic binding protein-like I"/>
    <property type="match status" value="1"/>
</dbReference>
<evidence type="ECO:0000259" key="1">
    <source>
        <dbReference type="Pfam" id="PF13407"/>
    </source>
</evidence>